<reference evidence="1 2" key="1">
    <citation type="journal article" date="2019" name="Sci. Rep.">
        <title>Orb-weaving spider Araneus ventricosus genome elucidates the spidroin gene catalogue.</title>
        <authorList>
            <person name="Kono N."/>
            <person name="Nakamura H."/>
            <person name="Ohtoshi R."/>
            <person name="Moran D.A.P."/>
            <person name="Shinohara A."/>
            <person name="Yoshida Y."/>
            <person name="Fujiwara M."/>
            <person name="Mori M."/>
            <person name="Tomita M."/>
            <person name="Arakawa K."/>
        </authorList>
    </citation>
    <scope>NUCLEOTIDE SEQUENCE [LARGE SCALE GENOMIC DNA]</scope>
</reference>
<dbReference type="InterPro" id="IPR017850">
    <property type="entry name" value="Alkaline_phosphatase_core_sf"/>
</dbReference>
<dbReference type="OrthoDB" id="6429697at2759"/>
<comment type="caution">
    <text evidence="1">The sequence shown here is derived from an EMBL/GenBank/DDBJ whole genome shotgun (WGS) entry which is preliminary data.</text>
</comment>
<evidence type="ECO:0000313" key="1">
    <source>
        <dbReference type="EMBL" id="GBN83384.1"/>
    </source>
</evidence>
<organism evidence="1 2">
    <name type="scientific">Araneus ventricosus</name>
    <name type="common">Orbweaver spider</name>
    <name type="synonym">Epeira ventricosa</name>
    <dbReference type="NCBI Taxonomy" id="182803"/>
    <lineage>
        <taxon>Eukaryota</taxon>
        <taxon>Metazoa</taxon>
        <taxon>Ecdysozoa</taxon>
        <taxon>Arthropoda</taxon>
        <taxon>Chelicerata</taxon>
        <taxon>Arachnida</taxon>
        <taxon>Araneae</taxon>
        <taxon>Araneomorphae</taxon>
        <taxon>Entelegynae</taxon>
        <taxon>Araneoidea</taxon>
        <taxon>Araneidae</taxon>
        <taxon>Araneus</taxon>
    </lineage>
</organism>
<accession>A0A4Y2S588</accession>
<keyword evidence="2" id="KW-1185">Reference proteome</keyword>
<name>A0A4Y2S588_ARAVE</name>
<proteinExistence type="predicted"/>
<dbReference type="SUPFAM" id="SSF53649">
    <property type="entry name" value="Alkaline phosphatase-like"/>
    <property type="match status" value="1"/>
</dbReference>
<dbReference type="AlphaFoldDB" id="A0A4Y2S588"/>
<protein>
    <submittedName>
        <fullName evidence="1">Uncharacterized protein</fullName>
    </submittedName>
</protein>
<dbReference type="EMBL" id="BGPR01019938">
    <property type="protein sequence ID" value="GBN83384.1"/>
    <property type="molecule type" value="Genomic_DNA"/>
</dbReference>
<dbReference type="Proteomes" id="UP000499080">
    <property type="component" value="Unassembled WGS sequence"/>
</dbReference>
<sequence>MGRREDGQNLIDAWLEDKKTRRLKARYVSNKREFDQVDPKSTDYLLVKLRLNVTIRIKAVTDNRIDG</sequence>
<gene>
    <name evidence="1" type="ORF">AVEN_262084_1</name>
</gene>
<evidence type="ECO:0000313" key="2">
    <source>
        <dbReference type="Proteomes" id="UP000499080"/>
    </source>
</evidence>
<dbReference type="Gene3D" id="3.40.720.10">
    <property type="entry name" value="Alkaline Phosphatase, subunit A"/>
    <property type="match status" value="1"/>
</dbReference>